<gene>
    <name evidence="2" type="ORF">LDAN0321_LOCUS1931</name>
</gene>
<dbReference type="EMBL" id="HBGY01003026">
    <property type="protein sequence ID" value="CAD9559139.1"/>
    <property type="molecule type" value="Transcribed_RNA"/>
</dbReference>
<dbReference type="AlphaFoldDB" id="A0A7S2NT72"/>
<dbReference type="Pfam" id="PF16036">
    <property type="entry name" value="Chalcone_3"/>
    <property type="match status" value="1"/>
</dbReference>
<dbReference type="PANTHER" id="PTHR47698">
    <property type="entry name" value="FATTY-ACID-BINDING PROTEIN 3, CHLOROPLASTIC"/>
    <property type="match status" value="1"/>
</dbReference>
<feature type="domain" description="Chalcone isomerase" evidence="1">
    <location>
        <begin position="94"/>
        <end position="243"/>
    </location>
</feature>
<evidence type="ECO:0000313" key="2">
    <source>
        <dbReference type="EMBL" id="CAD9559139.1"/>
    </source>
</evidence>
<dbReference type="InterPro" id="IPR016087">
    <property type="entry name" value="Chalcone_isomerase"/>
</dbReference>
<dbReference type="InterPro" id="IPR016088">
    <property type="entry name" value="Chalcone_isomerase_3-sand"/>
</dbReference>
<sequence>MMRQALNNILIRRQQTARRLLSVGGVSLGQKSANSASRNVALLTGLAVAATATASYKHHQHDSILCQAIQSVNNLMPTKEPKTGILFPHFCTGLTYVGCGVRVKYGFVKVYAVGTYVDPIAVAAVKKQSDAEIEKALLDPMYPRTIRIVMNRSLSIDKYMAAIVEAIEPRMGGVDLDKLKEFKDMNPPGDLIEGSEMTMTIRGDTMLYRNCAGSVGAIHSEVFCKALCDTYYGKDPVSPSHKEDVIKGIKKLP</sequence>
<dbReference type="Gene3D" id="3.50.70.10">
    <property type="match status" value="1"/>
</dbReference>
<dbReference type="GO" id="GO:0016872">
    <property type="term" value="F:intramolecular lyase activity"/>
    <property type="evidence" value="ECO:0007669"/>
    <property type="project" value="InterPro"/>
</dbReference>
<accession>A0A7S2NT72</accession>
<reference evidence="2" key="1">
    <citation type="submission" date="2021-01" db="EMBL/GenBank/DDBJ databases">
        <authorList>
            <person name="Corre E."/>
            <person name="Pelletier E."/>
            <person name="Niang G."/>
            <person name="Scheremetjew M."/>
            <person name="Finn R."/>
            <person name="Kale V."/>
            <person name="Holt S."/>
            <person name="Cochrane G."/>
            <person name="Meng A."/>
            <person name="Brown T."/>
            <person name="Cohen L."/>
        </authorList>
    </citation>
    <scope>NUCLEOTIDE SEQUENCE</scope>
    <source>
        <strain evidence="2">B650</strain>
    </source>
</reference>
<organism evidence="2">
    <name type="scientific">Leptocylindrus danicus</name>
    <dbReference type="NCBI Taxonomy" id="163516"/>
    <lineage>
        <taxon>Eukaryota</taxon>
        <taxon>Sar</taxon>
        <taxon>Stramenopiles</taxon>
        <taxon>Ochrophyta</taxon>
        <taxon>Bacillariophyta</taxon>
        <taxon>Coscinodiscophyceae</taxon>
        <taxon>Chaetocerotophycidae</taxon>
        <taxon>Leptocylindrales</taxon>
        <taxon>Leptocylindraceae</taxon>
        <taxon>Leptocylindrus</taxon>
    </lineage>
</organism>
<protein>
    <recommendedName>
        <fullName evidence="1">Chalcone isomerase domain-containing protein</fullName>
    </recommendedName>
</protein>
<dbReference type="SUPFAM" id="SSF54626">
    <property type="entry name" value="Chalcone isomerase"/>
    <property type="match status" value="1"/>
</dbReference>
<proteinExistence type="predicted"/>
<dbReference type="PANTHER" id="PTHR47698:SF2">
    <property type="entry name" value="FATTY-ACID-BINDING PROTEIN 3, CHLOROPLASTIC"/>
    <property type="match status" value="1"/>
</dbReference>
<name>A0A7S2NT72_9STRA</name>
<evidence type="ECO:0000259" key="1">
    <source>
        <dbReference type="Pfam" id="PF16036"/>
    </source>
</evidence>
<dbReference type="InterPro" id="IPR036298">
    <property type="entry name" value="Chalcone_isomerase_sf"/>
</dbReference>